<sequence length="368" mass="40051">MERDSDWIWEALALGEESLLKDADIDYFDWNGTHEKYGTPLIALVVGKATGQEVYDFATGTPEKLTERLNLMKLVLGKGASPHAKPPPQFSICKSWWKTEGDKEVENSRTPLVHFNDKSAYGVVASCLEALTNVEGDWKRELRFLRDAAKILASYRPSGHAGGGVPRVAVAEGVVETWERILSTSEGADVTIACKGGGGGQPTELRAHATVLRGASKVLRAMLSPAFREGSTARVEVEFDAVVVRLLLSLIYTGEEVDETDAAPDSLLAAVELAHQWDVGHAVTALEVAVVRRIDDERFGRAVEVAARLQLPQLAPACMAFAKNSADVKRRFKAAQYPPAVQAALAQVFGDAESGDARRKRRRLIMAS</sequence>
<accession>A0A7S0BCB0</accession>
<protein>
    <recommendedName>
        <fullName evidence="1">BTB domain-containing protein</fullName>
    </recommendedName>
</protein>
<dbReference type="Pfam" id="PF00651">
    <property type="entry name" value="BTB"/>
    <property type="match status" value="1"/>
</dbReference>
<dbReference type="SMART" id="SM00225">
    <property type="entry name" value="BTB"/>
    <property type="match status" value="1"/>
</dbReference>
<feature type="domain" description="BTB" evidence="1">
    <location>
        <begin position="188"/>
        <end position="255"/>
    </location>
</feature>
<dbReference type="EMBL" id="HBEG01054291">
    <property type="protein sequence ID" value="CAD8389565.1"/>
    <property type="molecule type" value="Transcribed_RNA"/>
</dbReference>
<dbReference type="SUPFAM" id="SSF54695">
    <property type="entry name" value="POZ domain"/>
    <property type="match status" value="1"/>
</dbReference>
<dbReference type="InterPro" id="IPR000210">
    <property type="entry name" value="BTB/POZ_dom"/>
</dbReference>
<evidence type="ECO:0000259" key="1">
    <source>
        <dbReference type="PROSITE" id="PS50097"/>
    </source>
</evidence>
<dbReference type="PROSITE" id="PS50097">
    <property type="entry name" value="BTB"/>
    <property type="match status" value="1"/>
</dbReference>
<dbReference type="Gene3D" id="3.30.710.10">
    <property type="entry name" value="Potassium Channel Kv1.1, Chain A"/>
    <property type="match status" value="1"/>
</dbReference>
<dbReference type="AlphaFoldDB" id="A0A7S0BCB0"/>
<dbReference type="InterPro" id="IPR011333">
    <property type="entry name" value="SKP1/BTB/POZ_sf"/>
</dbReference>
<name>A0A7S0BCB0_9DINO</name>
<organism evidence="2">
    <name type="scientific">Pyrodinium bahamense</name>
    <dbReference type="NCBI Taxonomy" id="73915"/>
    <lineage>
        <taxon>Eukaryota</taxon>
        <taxon>Sar</taxon>
        <taxon>Alveolata</taxon>
        <taxon>Dinophyceae</taxon>
        <taxon>Gonyaulacales</taxon>
        <taxon>Pyrocystaceae</taxon>
        <taxon>Pyrodinium</taxon>
    </lineage>
</organism>
<proteinExistence type="predicted"/>
<reference evidence="2" key="1">
    <citation type="submission" date="2021-01" db="EMBL/GenBank/DDBJ databases">
        <authorList>
            <person name="Corre E."/>
            <person name="Pelletier E."/>
            <person name="Niang G."/>
            <person name="Scheremetjew M."/>
            <person name="Finn R."/>
            <person name="Kale V."/>
            <person name="Holt S."/>
            <person name="Cochrane G."/>
            <person name="Meng A."/>
            <person name="Brown T."/>
            <person name="Cohen L."/>
        </authorList>
    </citation>
    <scope>NUCLEOTIDE SEQUENCE</scope>
    <source>
        <strain evidence="2">Pbaha01</strain>
    </source>
</reference>
<gene>
    <name evidence="2" type="ORF">PBAH0796_LOCUS33079</name>
</gene>
<evidence type="ECO:0000313" key="2">
    <source>
        <dbReference type="EMBL" id="CAD8389565.1"/>
    </source>
</evidence>
<dbReference type="CDD" id="cd18186">
    <property type="entry name" value="BTB_POZ_ZBTB_KLHL-like"/>
    <property type="match status" value="1"/>
</dbReference>